<feature type="domain" description="Peptidase S1" evidence="9">
    <location>
        <begin position="60"/>
        <end position="322"/>
    </location>
</feature>
<dbReference type="InterPro" id="IPR001254">
    <property type="entry name" value="Trypsin_dom"/>
</dbReference>
<dbReference type="InterPro" id="IPR009003">
    <property type="entry name" value="Peptidase_S1_PA"/>
</dbReference>
<dbReference type="FunFam" id="2.40.10.10:FF:000028">
    <property type="entry name" value="Serine protease easter"/>
    <property type="match status" value="1"/>
</dbReference>
<sequence>MWVSCALLACGRASSAAARSAPSCSNYFVVNEMRVQLICFAVLESLCLAAAAATSVHVLVDGGEDFVQWLATMLQSVDPVERECTTCRCGLIYTLDRQQASQASSRHHYPWLAMVLLAGDFHCAGSLISDLYVLTAGHCVEGLATELIQVHLLEFNRSASAAQVLERRAEHVTLHELYKPYRLDHDIALIRLDRPVSFEQRLRPVCLPSASASYDGEWAKLTSWSGPRQSAAFGVPSLQEVAVLIISQAECHRTSSSSSSIDTMLCATCMGAACSIDSSGGSLHVLSDEQLGQHQLLGLATKAPGLYTPVQRYLRWIEANTANACYCMDSAGEEY</sequence>
<dbReference type="OMA" id="MRVQLIC"/>
<evidence type="ECO:0000256" key="2">
    <source>
        <dbReference type="ARBA" id="ARBA00022729"/>
    </source>
</evidence>
<dbReference type="GO" id="GO:0046872">
    <property type="term" value="F:metal ion binding"/>
    <property type="evidence" value="ECO:0007669"/>
    <property type="project" value="UniProtKB-KW"/>
</dbReference>
<dbReference type="STRING" id="7232.A0A484ARJ2"/>
<evidence type="ECO:0000313" key="10">
    <source>
        <dbReference type="EMBL" id="TDG38682.1"/>
    </source>
</evidence>
<gene>
    <name evidence="10" type="ORF">AWZ03_014896</name>
</gene>
<dbReference type="PROSITE" id="PS00134">
    <property type="entry name" value="TRYPSIN_HIS"/>
    <property type="match status" value="1"/>
</dbReference>
<evidence type="ECO:0000256" key="5">
    <source>
        <dbReference type="ARBA" id="ARBA00023157"/>
    </source>
</evidence>
<accession>A0A484ARJ2</accession>
<evidence type="ECO:0000256" key="1">
    <source>
        <dbReference type="ARBA" id="ARBA00022723"/>
    </source>
</evidence>
<dbReference type="CDD" id="cd00190">
    <property type="entry name" value="Tryp_SPc"/>
    <property type="match status" value="1"/>
</dbReference>
<dbReference type="Proteomes" id="UP000295192">
    <property type="component" value="Unassembled WGS sequence"/>
</dbReference>
<evidence type="ECO:0000259" key="9">
    <source>
        <dbReference type="PROSITE" id="PS50240"/>
    </source>
</evidence>
<feature type="signal peptide" evidence="8">
    <location>
        <begin position="1"/>
        <end position="18"/>
    </location>
</feature>
<proteinExistence type="inferred from homology"/>
<keyword evidence="1" id="KW-0479">Metal-binding</keyword>
<keyword evidence="2 8" id="KW-0732">Signal</keyword>
<dbReference type="PANTHER" id="PTHR24256">
    <property type="entry name" value="TRYPTASE-RELATED"/>
    <property type="match status" value="1"/>
</dbReference>
<keyword evidence="11" id="KW-1185">Reference proteome</keyword>
<dbReference type="GO" id="GO:0006508">
    <property type="term" value="P:proteolysis"/>
    <property type="evidence" value="ECO:0007669"/>
    <property type="project" value="InterPro"/>
</dbReference>
<keyword evidence="3" id="KW-0106">Calcium</keyword>
<dbReference type="AlphaFoldDB" id="A0A484ARJ2"/>
<dbReference type="OrthoDB" id="10012881at2759"/>
<dbReference type="SUPFAM" id="SSF50494">
    <property type="entry name" value="Trypsin-like serine proteases"/>
    <property type="match status" value="1"/>
</dbReference>
<evidence type="ECO:0000256" key="7">
    <source>
        <dbReference type="ARBA" id="ARBA00024195"/>
    </source>
</evidence>
<evidence type="ECO:0000256" key="4">
    <source>
        <dbReference type="ARBA" id="ARBA00023145"/>
    </source>
</evidence>
<keyword evidence="5" id="KW-1015">Disulfide bond</keyword>
<comment type="similarity">
    <text evidence="7">Belongs to the peptidase S1 family. CLIP subfamily.</text>
</comment>
<feature type="chain" id="PRO_5019847642" description="Peptidase S1 domain-containing protein" evidence="8">
    <location>
        <begin position="19"/>
        <end position="335"/>
    </location>
</feature>
<name>A0A484ARJ2_DRONA</name>
<comment type="caution">
    <text evidence="10">The sequence shown here is derived from an EMBL/GenBank/DDBJ whole genome shotgun (WGS) entry which is preliminary data.</text>
</comment>
<dbReference type="InterPro" id="IPR018114">
    <property type="entry name" value="TRYPSIN_HIS"/>
</dbReference>
<evidence type="ECO:0000256" key="3">
    <source>
        <dbReference type="ARBA" id="ARBA00022837"/>
    </source>
</evidence>
<dbReference type="SMART" id="SM00020">
    <property type="entry name" value="Tryp_SPc"/>
    <property type="match status" value="1"/>
</dbReference>
<evidence type="ECO:0000256" key="8">
    <source>
        <dbReference type="SAM" id="SignalP"/>
    </source>
</evidence>
<dbReference type="InterPro" id="IPR001314">
    <property type="entry name" value="Peptidase_S1A"/>
</dbReference>
<dbReference type="Pfam" id="PF00089">
    <property type="entry name" value="Trypsin"/>
    <property type="match status" value="1"/>
</dbReference>
<evidence type="ECO:0000313" key="11">
    <source>
        <dbReference type="Proteomes" id="UP000295192"/>
    </source>
</evidence>
<dbReference type="InterPro" id="IPR051487">
    <property type="entry name" value="Ser/Thr_Proteases_Immune/Dev"/>
</dbReference>
<keyword evidence="4" id="KW-0865">Zymogen</keyword>
<dbReference type="PROSITE" id="PS50240">
    <property type="entry name" value="TRYPSIN_DOM"/>
    <property type="match status" value="1"/>
</dbReference>
<dbReference type="Gene3D" id="2.40.10.10">
    <property type="entry name" value="Trypsin-like serine proteases"/>
    <property type="match status" value="1"/>
</dbReference>
<dbReference type="EMBL" id="LSRL02002276">
    <property type="protein sequence ID" value="TDG38682.1"/>
    <property type="molecule type" value="Genomic_DNA"/>
</dbReference>
<organism evidence="10 11">
    <name type="scientific">Drosophila navojoa</name>
    <name type="common">Fruit fly</name>
    <dbReference type="NCBI Taxonomy" id="7232"/>
    <lineage>
        <taxon>Eukaryota</taxon>
        <taxon>Metazoa</taxon>
        <taxon>Ecdysozoa</taxon>
        <taxon>Arthropoda</taxon>
        <taxon>Hexapoda</taxon>
        <taxon>Insecta</taxon>
        <taxon>Pterygota</taxon>
        <taxon>Neoptera</taxon>
        <taxon>Endopterygota</taxon>
        <taxon>Diptera</taxon>
        <taxon>Brachycera</taxon>
        <taxon>Muscomorpha</taxon>
        <taxon>Ephydroidea</taxon>
        <taxon>Drosophilidae</taxon>
        <taxon>Drosophila</taxon>
    </lineage>
</organism>
<reference evidence="10 11" key="1">
    <citation type="journal article" date="2019" name="J. Hered.">
        <title>An Improved Genome Assembly for Drosophila navojoa, the Basal Species in the mojavensis Cluster.</title>
        <authorList>
            <person name="Vanderlinde T."/>
            <person name="Dupim E.G."/>
            <person name="Nazario-Yepiz N.O."/>
            <person name="Carvalho A.B."/>
        </authorList>
    </citation>
    <scope>NUCLEOTIDE SEQUENCE [LARGE SCALE GENOMIC DNA]</scope>
    <source>
        <strain evidence="10">Navoj_Jal97</strain>
        <tissue evidence="10">Whole organism</tissue>
    </source>
</reference>
<evidence type="ECO:0000256" key="6">
    <source>
        <dbReference type="ARBA" id="ARBA00023180"/>
    </source>
</evidence>
<keyword evidence="6" id="KW-0325">Glycoprotein</keyword>
<dbReference type="InterPro" id="IPR043504">
    <property type="entry name" value="Peptidase_S1_PA_chymotrypsin"/>
</dbReference>
<protein>
    <recommendedName>
        <fullName evidence="9">Peptidase S1 domain-containing protein</fullName>
    </recommendedName>
</protein>
<dbReference type="GO" id="GO:0004252">
    <property type="term" value="F:serine-type endopeptidase activity"/>
    <property type="evidence" value="ECO:0007669"/>
    <property type="project" value="InterPro"/>
</dbReference>
<dbReference type="PRINTS" id="PR00722">
    <property type="entry name" value="CHYMOTRYPSIN"/>
</dbReference>